<dbReference type="Proteomes" id="UP000800093">
    <property type="component" value="Unassembled WGS sequence"/>
</dbReference>
<evidence type="ECO:0000313" key="2">
    <source>
        <dbReference type="EMBL" id="KAF2265072.1"/>
    </source>
</evidence>
<evidence type="ECO:0000313" key="3">
    <source>
        <dbReference type="Proteomes" id="UP000800093"/>
    </source>
</evidence>
<dbReference type="AlphaFoldDB" id="A0A9P4K9H7"/>
<organism evidence="2 3">
    <name type="scientific">Lojkania enalia</name>
    <dbReference type="NCBI Taxonomy" id="147567"/>
    <lineage>
        <taxon>Eukaryota</taxon>
        <taxon>Fungi</taxon>
        <taxon>Dikarya</taxon>
        <taxon>Ascomycota</taxon>
        <taxon>Pezizomycotina</taxon>
        <taxon>Dothideomycetes</taxon>
        <taxon>Pleosporomycetidae</taxon>
        <taxon>Pleosporales</taxon>
        <taxon>Pleosporales incertae sedis</taxon>
        <taxon>Lojkania</taxon>
    </lineage>
</organism>
<comment type="caution">
    <text evidence="2">The sequence shown here is derived from an EMBL/GenBank/DDBJ whole genome shotgun (WGS) entry which is preliminary data.</text>
</comment>
<name>A0A9P4K9H7_9PLEO</name>
<sequence>MCRRRYNNSYIPSTPYQRGCHSRRQQRRAAILQSSIEHPGPETLVGKQPFRRAKCSKRRCYNQQVQAFPSPSNTPDNTYHPRHHTSSLVPNQPVYQSSPSPYHRRRKGPLSKMASLVILGIGLSAHKINEKRKEKKAEKERREWEQEQVAEARREAEERQSRRKERDARDERDRERSSSSLREAPPRYEDAVQGTGSRAIG</sequence>
<protein>
    <submittedName>
        <fullName evidence="2">Uncharacterized protein</fullName>
    </submittedName>
</protein>
<keyword evidence="3" id="KW-1185">Reference proteome</keyword>
<reference evidence="3" key="1">
    <citation type="journal article" date="2020" name="Stud. Mycol.">
        <title>101 Dothideomycetes genomes: A test case for predicting lifestyles and emergence of pathogens.</title>
        <authorList>
            <person name="Haridas S."/>
            <person name="Albert R."/>
            <person name="Binder M."/>
            <person name="Bloem J."/>
            <person name="LaButti K."/>
            <person name="Salamov A."/>
            <person name="Andreopoulos B."/>
            <person name="Baker S."/>
            <person name="Barry K."/>
            <person name="Bills G."/>
            <person name="Bluhm B."/>
            <person name="Cannon C."/>
            <person name="Castanera R."/>
            <person name="Culley D."/>
            <person name="Daum C."/>
            <person name="Ezra D."/>
            <person name="Gonzalez J."/>
            <person name="Henrissat B."/>
            <person name="Kuo A."/>
            <person name="Liang C."/>
            <person name="Lipzen A."/>
            <person name="Lutzoni F."/>
            <person name="Magnuson J."/>
            <person name="Mondo S."/>
            <person name="Nolan M."/>
            <person name="Ohm R."/>
            <person name="Pangilinan J."/>
            <person name="Park H.-J."/>
            <person name="Ramirez L."/>
            <person name="Alfaro M."/>
            <person name="Sun H."/>
            <person name="Tritt A."/>
            <person name="Yoshinaga Y."/>
            <person name="Zwiers L.-H."/>
            <person name="Turgeon B."/>
            <person name="Goodwin S."/>
            <person name="Spatafora J."/>
            <person name="Crous P."/>
            <person name="Grigoriev I."/>
        </authorList>
    </citation>
    <scope>NUCLEOTIDE SEQUENCE [LARGE SCALE GENOMIC DNA]</scope>
    <source>
        <strain evidence="3">CBS 304.66</strain>
    </source>
</reference>
<feature type="compositionally biased region" description="Polar residues" evidence="1">
    <location>
        <begin position="66"/>
        <end position="77"/>
    </location>
</feature>
<feature type="region of interest" description="Disordered" evidence="1">
    <location>
        <begin position="66"/>
        <end position="107"/>
    </location>
</feature>
<feature type="compositionally biased region" description="Basic and acidic residues" evidence="1">
    <location>
        <begin position="129"/>
        <end position="177"/>
    </location>
</feature>
<feature type="compositionally biased region" description="Polar residues" evidence="1">
    <location>
        <begin position="86"/>
        <end position="100"/>
    </location>
</feature>
<feature type="region of interest" description="Disordered" evidence="1">
    <location>
        <begin position="1"/>
        <end position="22"/>
    </location>
</feature>
<proteinExistence type="predicted"/>
<accession>A0A9P4K9H7</accession>
<evidence type="ECO:0000256" key="1">
    <source>
        <dbReference type="SAM" id="MobiDB-lite"/>
    </source>
</evidence>
<feature type="compositionally biased region" description="Polar residues" evidence="1">
    <location>
        <begin position="7"/>
        <end position="16"/>
    </location>
</feature>
<dbReference type="EMBL" id="ML986611">
    <property type="protein sequence ID" value="KAF2265072.1"/>
    <property type="molecule type" value="Genomic_DNA"/>
</dbReference>
<feature type="region of interest" description="Disordered" evidence="1">
    <location>
        <begin position="129"/>
        <end position="201"/>
    </location>
</feature>
<gene>
    <name evidence="2" type="ORF">CC78DRAFT_616216</name>
</gene>